<accession>A0A833XAC5</accession>
<dbReference type="Gramene" id="Jr09_03220_p1">
    <property type="protein sequence ID" value="cds.Jr09_03220_p1"/>
    <property type="gene ID" value="Jr09_03220"/>
</dbReference>
<sequence>LAPAPSSSSPFMLCSPCRSCSLLRIFAAPFLFVPFSVTGLFISLSGYQILHSHYLPLLSSQLLHHQFHLLKVSFLSFHYWVSDSSENGGHRGLARPGFMGPLLVVLVFGFSCVSVF</sequence>
<organism evidence="2 3">
    <name type="scientific">Juglans regia</name>
    <name type="common">English walnut</name>
    <dbReference type="NCBI Taxonomy" id="51240"/>
    <lineage>
        <taxon>Eukaryota</taxon>
        <taxon>Viridiplantae</taxon>
        <taxon>Streptophyta</taxon>
        <taxon>Embryophyta</taxon>
        <taxon>Tracheophyta</taxon>
        <taxon>Spermatophyta</taxon>
        <taxon>Magnoliopsida</taxon>
        <taxon>eudicotyledons</taxon>
        <taxon>Gunneridae</taxon>
        <taxon>Pentapetalae</taxon>
        <taxon>rosids</taxon>
        <taxon>fabids</taxon>
        <taxon>Fagales</taxon>
        <taxon>Juglandaceae</taxon>
        <taxon>Juglans</taxon>
    </lineage>
</organism>
<reference evidence="2" key="2">
    <citation type="submission" date="2020-03" db="EMBL/GenBank/DDBJ databases">
        <title>Walnut 2.0.</title>
        <authorList>
            <person name="Marrano A."/>
            <person name="Britton M."/>
            <person name="Zimin A.V."/>
            <person name="Zaini P.A."/>
            <person name="Workman R."/>
            <person name="Puiu D."/>
            <person name="Bianco L."/>
            <person name="Allen B.J."/>
            <person name="Troggio M."/>
            <person name="Leslie C.A."/>
            <person name="Timp W."/>
            <person name="Dendekar A."/>
            <person name="Salzberg S.L."/>
            <person name="Neale D.B."/>
        </authorList>
    </citation>
    <scope>NUCLEOTIDE SEQUENCE</scope>
    <source>
        <tissue evidence="2">Leaves</tissue>
    </source>
</reference>
<dbReference type="AlphaFoldDB" id="A0A833XAC5"/>
<evidence type="ECO:0000313" key="2">
    <source>
        <dbReference type="EMBL" id="KAF5459880.1"/>
    </source>
</evidence>
<feature type="non-terminal residue" evidence="2">
    <location>
        <position position="1"/>
    </location>
</feature>
<keyword evidence="1" id="KW-0812">Transmembrane</keyword>
<dbReference type="EMBL" id="LIHL02000009">
    <property type="protein sequence ID" value="KAF5459880.1"/>
    <property type="molecule type" value="Genomic_DNA"/>
</dbReference>
<keyword evidence="1" id="KW-0472">Membrane</keyword>
<proteinExistence type="predicted"/>
<evidence type="ECO:0000313" key="3">
    <source>
        <dbReference type="Proteomes" id="UP000619265"/>
    </source>
</evidence>
<gene>
    <name evidence="2" type="ORF">F2P56_019792</name>
</gene>
<feature type="transmembrane region" description="Helical" evidence="1">
    <location>
        <begin position="93"/>
        <end position="115"/>
    </location>
</feature>
<evidence type="ECO:0000256" key="1">
    <source>
        <dbReference type="SAM" id="Phobius"/>
    </source>
</evidence>
<keyword evidence="1" id="KW-1133">Transmembrane helix</keyword>
<dbReference type="Proteomes" id="UP000619265">
    <property type="component" value="Unassembled WGS sequence"/>
</dbReference>
<name>A0A833XAC5_JUGRE</name>
<protein>
    <submittedName>
        <fullName evidence="2">Uncharacterized protein</fullName>
    </submittedName>
</protein>
<reference evidence="2" key="1">
    <citation type="submission" date="2015-10" db="EMBL/GenBank/DDBJ databases">
        <authorList>
            <person name="Martinez-Garcia P.J."/>
            <person name="Crepeau M.W."/>
            <person name="Puiu D."/>
            <person name="Gonzalez-Ibeas D."/>
            <person name="Whalen J."/>
            <person name="Stevens K."/>
            <person name="Paul R."/>
            <person name="Butterfield T."/>
            <person name="Britton M."/>
            <person name="Reagan R."/>
            <person name="Chakraborty S."/>
            <person name="Walawage S.L."/>
            <person name="Vasquez-Gross H.A."/>
            <person name="Cardeno C."/>
            <person name="Famula R."/>
            <person name="Pratt K."/>
            <person name="Kuruganti S."/>
            <person name="Aradhya M.K."/>
            <person name="Leslie C.A."/>
            <person name="Dandekar A.M."/>
            <person name="Salzberg S.L."/>
            <person name="Wegrzyn J.L."/>
            <person name="Langley C.H."/>
            <person name="Neale D.B."/>
        </authorList>
    </citation>
    <scope>NUCLEOTIDE SEQUENCE</scope>
    <source>
        <tissue evidence="2">Leaves</tissue>
    </source>
</reference>
<comment type="caution">
    <text evidence="2">The sequence shown here is derived from an EMBL/GenBank/DDBJ whole genome shotgun (WGS) entry which is preliminary data.</text>
</comment>
<feature type="transmembrane region" description="Helical" evidence="1">
    <location>
        <begin position="25"/>
        <end position="50"/>
    </location>
</feature>